<proteinExistence type="predicted"/>
<name>A0AAE4CNZ9_9ACTN</name>
<comment type="caution">
    <text evidence="2">The sequence shown here is derived from an EMBL/GenBank/DDBJ whole genome shotgun (WGS) entry which is preliminary data.</text>
</comment>
<protein>
    <submittedName>
        <fullName evidence="2">DnaJ-class molecular chaperone</fullName>
    </submittedName>
</protein>
<dbReference type="EMBL" id="JAVDXW010000001">
    <property type="protein sequence ID" value="MDR7301198.1"/>
    <property type="molecule type" value="Genomic_DNA"/>
</dbReference>
<dbReference type="AlphaFoldDB" id="A0AAE4CNZ9"/>
<reference evidence="2" key="1">
    <citation type="submission" date="2023-07" db="EMBL/GenBank/DDBJ databases">
        <title>Sequencing the genomes of 1000 actinobacteria strains.</title>
        <authorList>
            <person name="Klenk H.-P."/>
        </authorList>
    </citation>
    <scope>NUCLEOTIDE SEQUENCE</scope>
    <source>
        <strain evidence="2">DSM 45977</strain>
    </source>
</reference>
<dbReference type="RefSeq" id="WP_310271243.1">
    <property type="nucleotide sequence ID" value="NZ_JAVDXW010000001.1"/>
</dbReference>
<feature type="region of interest" description="Disordered" evidence="1">
    <location>
        <begin position="1"/>
        <end position="21"/>
    </location>
</feature>
<organism evidence="2 3">
    <name type="scientific">Haloactinomyces albus</name>
    <dbReference type="NCBI Taxonomy" id="1352928"/>
    <lineage>
        <taxon>Bacteria</taxon>
        <taxon>Bacillati</taxon>
        <taxon>Actinomycetota</taxon>
        <taxon>Actinomycetes</taxon>
        <taxon>Actinopolysporales</taxon>
        <taxon>Actinopolysporaceae</taxon>
        <taxon>Haloactinomyces</taxon>
    </lineage>
</organism>
<evidence type="ECO:0000313" key="2">
    <source>
        <dbReference type="EMBL" id="MDR7301198.1"/>
    </source>
</evidence>
<evidence type="ECO:0000313" key="3">
    <source>
        <dbReference type="Proteomes" id="UP001180845"/>
    </source>
</evidence>
<gene>
    <name evidence="2" type="ORF">JOF55_001379</name>
</gene>
<sequence length="78" mass="8431">MSEHDNGGSGRGDSEAENFAQGPNTLCFTCGGFRRVSEPRVYVIQATTDMQAGMTMAEWRTCPHCRGTGHLRGLDAPV</sequence>
<dbReference type="Proteomes" id="UP001180845">
    <property type="component" value="Unassembled WGS sequence"/>
</dbReference>
<keyword evidence="3" id="KW-1185">Reference proteome</keyword>
<evidence type="ECO:0000256" key="1">
    <source>
        <dbReference type="SAM" id="MobiDB-lite"/>
    </source>
</evidence>
<accession>A0AAE4CNZ9</accession>